<feature type="transmembrane region" description="Helical" evidence="5">
    <location>
        <begin position="25"/>
        <end position="46"/>
    </location>
</feature>
<keyword evidence="1" id="KW-1003">Cell membrane</keyword>
<keyword evidence="2 5" id="KW-0812">Transmembrane</keyword>
<dbReference type="Proteomes" id="UP000319143">
    <property type="component" value="Unassembled WGS sequence"/>
</dbReference>
<evidence type="ECO:0000313" key="7">
    <source>
        <dbReference type="Proteomes" id="UP000319143"/>
    </source>
</evidence>
<evidence type="ECO:0000256" key="5">
    <source>
        <dbReference type="SAM" id="Phobius"/>
    </source>
</evidence>
<evidence type="ECO:0000256" key="4">
    <source>
        <dbReference type="ARBA" id="ARBA00023136"/>
    </source>
</evidence>
<protein>
    <submittedName>
        <fullName evidence="6">Uncharacterized protein</fullName>
    </submittedName>
</protein>
<dbReference type="AlphaFoldDB" id="A0A5C6CHY2"/>
<keyword evidence="3 5" id="KW-1133">Transmembrane helix</keyword>
<name>A0A5C6CHY2_9BACT</name>
<dbReference type="NCBIfam" id="NF010229">
    <property type="entry name" value="PRK13682.1-4"/>
    <property type="match status" value="1"/>
</dbReference>
<dbReference type="EMBL" id="SJPV01000043">
    <property type="protein sequence ID" value="TWU23852.1"/>
    <property type="molecule type" value="Genomic_DNA"/>
</dbReference>
<organism evidence="6 7">
    <name type="scientific">Novipirellula artificiosorum</name>
    <dbReference type="NCBI Taxonomy" id="2528016"/>
    <lineage>
        <taxon>Bacteria</taxon>
        <taxon>Pseudomonadati</taxon>
        <taxon>Planctomycetota</taxon>
        <taxon>Planctomycetia</taxon>
        <taxon>Pirellulales</taxon>
        <taxon>Pirellulaceae</taxon>
        <taxon>Novipirellula</taxon>
    </lineage>
</organism>
<keyword evidence="7" id="KW-1185">Reference proteome</keyword>
<dbReference type="GO" id="GO:0005886">
    <property type="term" value="C:plasma membrane"/>
    <property type="evidence" value="ECO:0007669"/>
    <property type="project" value="InterPro"/>
</dbReference>
<comment type="caution">
    <text evidence="6">The sequence shown here is derived from an EMBL/GenBank/DDBJ whole genome shotgun (WGS) entry which is preliminary data.</text>
</comment>
<evidence type="ECO:0000256" key="1">
    <source>
        <dbReference type="ARBA" id="ARBA00022475"/>
    </source>
</evidence>
<keyword evidence="4 5" id="KW-0472">Membrane</keyword>
<evidence type="ECO:0000256" key="2">
    <source>
        <dbReference type="ARBA" id="ARBA00022692"/>
    </source>
</evidence>
<gene>
    <name evidence="6" type="ORF">Poly41_71030</name>
</gene>
<dbReference type="NCBIfam" id="NF010226">
    <property type="entry name" value="PRK13682.1-1"/>
    <property type="match status" value="1"/>
</dbReference>
<dbReference type="HAMAP" id="MF_01361">
    <property type="entry name" value="UPF0391"/>
    <property type="match status" value="1"/>
</dbReference>
<evidence type="ECO:0000256" key="3">
    <source>
        <dbReference type="ARBA" id="ARBA00022989"/>
    </source>
</evidence>
<dbReference type="Pfam" id="PF07043">
    <property type="entry name" value="DUF1328"/>
    <property type="match status" value="1"/>
</dbReference>
<sequence>MAIGIMKSHHASDANLDSLFADGPLGWALTFLIIALIAGVLGFGVIAGTAATIAKLLFFVFLVLFIVGLVMGRRGPVV</sequence>
<proteinExistence type="inferred from homology"/>
<evidence type="ECO:0000313" key="6">
    <source>
        <dbReference type="EMBL" id="TWU23852.1"/>
    </source>
</evidence>
<reference evidence="6 7" key="1">
    <citation type="submission" date="2019-02" db="EMBL/GenBank/DDBJ databases">
        <title>Deep-cultivation of Planctomycetes and their phenomic and genomic characterization uncovers novel biology.</title>
        <authorList>
            <person name="Wiegand S."/>
            <person name="Jogler M."/>
            <person name="Boedeker C."/>
            <person name="Pinto D."/>
            <person name="Vollmers J."/>
            <person name="Rivas-Marin E."/>
            <person name="Kohn T."/>
            <person name="Peeters S.H."/>
            <person name="Heuer A."/>
            <person name="Rast P."/>
            <person name="Oberbeckmann S."/>
            <person name="Bunk B."/>
            <person name="Jeske O."/>
            <person name="Meyerdierks A."/>
            <person name="Storesund J.E."/>
            <person name="Kallscheuer N."/>
            <person name="Luecker S."/>
            <person name="Lage O.M."/>
            <person name="Pohl T."/>
            <person name="Merkel B.J."/>
            <person name="Hornburger P."/>
            <person name="Mueller R.-W."/>
            <person name="Bruemmer F."/>
            <person name="Labrenz M."/>
            <person name="Spormann A.M."/>
            <person name="Op Den Camp H."/>
            <person name="Overmann J."/>
            <person name="Amann R."/>
            <person name="Jetten M.S.M."/>
            <person name="Mascher T."/>
            <person name="Medema M.H."/>
            <person name="Devos D.P."/>
            <person name="Kaster A.-K."/>
            <person name="Ovreas L."/>
            <person name="Rohde M."/>
            <person name="Galperin M.Y."/>
            <person name="Jogler C."/>
        </authorList>
    </citation>
    <scope>NUCLEOTIDE SEQUENCE [LARGE SCALE GENOMIC DNA]</scope>
    <source>
        <strain evidence="6 7">Poly41</strain>
    </source>
</reference>
<dbReference type="InterPro" id="IPR009760">
    <property type="entry name" value="DUF1328"/>
</dbReference>
<accession>A0A5C6CHY2</accession>
<feature type="transmembrane region" description="Helical" evidence="5">
    <location>
        <begin position="53"/>
        <end position="72"/>
    </location>
</feature>